<dbReference type="PANTHER" id="PTHR13006:SF6">
    <property type="entry name" value="ZINC FINGER PROTEIN 395"/>
    <property type="match status" value="1"/>
</dbReference>
<evidence type="ECO:0000256" key="3">
    <source>
        <dbReference type="ARBA" id="ARBA00022771"/>
    </source>
</evidence>
<evidence type="ECO:0000259" key="11">
    <source>
        <dbReference type="PROSITE" id="PS50157"/>
    </source>
</evidence>
<name>A0A7K5IN91_TOXRE</name>
<dbReference type="EMBL" id="VXBI01004276">
    <property type="protein sequence ID" value="NWS83140.1"/>
    <property type="molecule type" value="Genomic_DNA"/>
</dbReference>
<accession>A0A7K5IN91</accession>
<evidence type="ECO:0000256" key="7">
    <source>
        <dbReference type="ARBA" id="ARBA00023163"/>
    </source>
</evidence>
<sequence length="306" mass="32777">DPWRDSGDVSDSGSSTTSGHWSSAGSAIAVTSSPPHGGGSVTLSPPRCGGSVTPSPVTDDGFDTDPEPSPPEEPAPRRRKNSAKLMFKCLWPGCGKVLRSGVGIKRHVRTQHLGDGSAWEQREREEDFYYTEVQAREEPPAELPPPAVTNVTSVTGVTAVTSVTGATCSAPIVIQPGPCQPGLSHSAPGSFWHIQADHAYQALPSIQIPVSPHIFTSISWAAATSTLSPLSPSLSPGRSRSLSLSEPRPPPLLRPQLLVASPPRAPLTTRKSRGEAKKCRKVYGIEHREQWCTACRWKKACQRFLD</sequence>
<feature type="domain" description="C2H2-type" evidence="11">
    <location>
        <begin position="87"/>
        <end position="117"/>
    </location>
</feature>
<evidence type="ECO:0000313" key="13">
    <source>
        <dbReference type="Proteomes" id="UP000523146"/>
    </source>
</evidence>
<dbReference type="PANTHER" id="PTHR13006">
    <property type="entry name" value="PAPILLOMAVIRUS REGULATORY FACTOR PRF-1"/>
    <property type="match status" value="1"/>
</dbReference>
<comment type="caution">
    <text evidence="12">The sequence shown here is derived from an EMBL/GenBank/DDBJ whole genome shotgun (WGS) entry which is preliminary data.</text>
</comment>
<keyword evidence="3 9" id="KW-0863">Zinc-finger</keyword>
<feature type="compositionally biased region" description="Low complexity" evidence="10">
    <location>
        <begin position="227"/>
        <end position="246"/>
    </location>
</feature>
<dbReference type="InterPro" id="IPR013087">
    <property type="entry name" value="Znf_C2H2_type"/>
</dbReference>
<dbReference type="AlphaFoldDB" id="A0A7K5IN91"/>
<keyword evidence="7" id="KW-0804">Transcription</keyword>
<dbReference type="SMART" id="SM01366">
    <property type="entry name" value="c-clamp"/>
    <property type="match status" value="1"/>
</dbReference>
<keyword evidence="5" id="KW-0805">Transcription regulation</keyword>
<evidence type="ECO:0000256" key="9">
    <source>
        <dbReference type="PROSITE-ProRule" id="PRU00042"/>
    </source>
</evidence>
<organism evidence="12 13">
    <name type="scientific">Toxostoma redivivum</name>
    <name type="common">California thrasher</name>
    <dbReference type="NCBI Taxonomy" id="99882"/>
    <lineage>
        <taxon>Eukaryota</taxon>
        <taxon>Metazoa</taxon>
        <taxon>Chordata</taxon>
        <taxon>Craniata</taxon>
        <taxon>Vertebrata</taxon>
        <taxon>Euteleostomi</taxon>
        <taxon>Archelosauria</taxon>
        <taxon>Archosauria</taxon>
        <taxon>Dinosauria</taxon>
        <taxon>Saurischia</taxon>
        <taxon>Theropoda</taxon>
        <taxon>Coelurosauria</taxon>
        <taxon>Aves</taxon>
        <taxon>Neognathae</taxon>
        <taxon>Neoaves</taxon>
        <taxon>Telluraves</taxon>
        <taxon>Australaves</taxon>
        <taxon>Passeriformes</taxon>
        <taxon>Mimidae</taxon>
        <taxon>Toxostoma</taxon>
    </lineage>
</organism>
<feature type="non-terminal residue" evidence="12">
    <location>
        <position position="306"/>
    </location>
</feature>
<dbReference type="PROSITE" id="PS00028">
    <property type="entry name" value="ZINC_FINGER_C2H2_1"/>
    <property type="match status" value="1"/>
</dbReference>
<feature type="region of interest" description="Disordered" evidence="10">
    <location>
        <begin position="227"/>
        <end position="255"/>
    </location>
</feature>
<keyword evidence="6" id="KW-0238">DNA-binding</keyword>
<dbReference type="PROSITE" id="PS50157">
    <property type="entry name" value="ZINC_FINGER_C2H2_2"/>
    <property type="match status" value="1"/>
</dbReference>
<reference evidence="12 13" key="1">
    <citation type="submission" date="2019-09" db="EMBL/GenBank/DDBJ databases">
        <title>Bird 10,000 Genomes (B10K) Project - Family phase.</title>
        <authorList>
            <person name="Zhang G."/>
        </authorList>
    </citation>
    <scope>NUCLEOTIDE SEQUENCE [LARGE SCALE GENOMIC DNA]</scope>
    <source>
        <strain evidence="12">B10K-DU-002-15</strain>
        <tissue evidence="12">Muscle</tissue>
    </source>
</reference>
<evidence type="ECO:0000256" key="6">
    <source>
        <dbReference type="ARBA" id="ARBA00023125"/>
    </source>
</evidence>
<dbReference type="GO" id="GO:0008270">
    <property type="term" value="F:zinc ion binding"/>
    <property type="evidence" value="ECO:0007669"/>
    <property type="project" value="UniProtKB-KW"/>
</dbReference>
<dbReference type="InterPro" id="IPR052253">
    <property type="entry name" value="CR1/CR2-DNA-binding_regulator"/>
</dbReference>
<evidence type="ECO:0000313" key="12">
    <source>
        <dbReference type="EMBL" id="NWS83140.1"/>
    </source>
</evidence>
<dbReference type="GO" id="GO:0006357">
    <property type="term" value="P:regulation of transcription by RNA polymerase II"/>
    <property type="evidence" value="ECO:0007669"/>
    <property type="project" value="TreeGrafter"/>
</dbReference>
<evidence type="ECO:0000256" key="8">
    <source>
        <dbReference type="ARBA" id="ARBA00023242"/>
    </source>
</evidence>
<evidence type="ECO:0000256" key="4">
    <source>
        <dbReference type="ARBA" id="ARBA00022833"/>
    </source>
</evidence>
<keyword evidence="8" id="KW-0539">Nucleus</keyword>
<dbReference type="GO" id="GO:0005634">
    <property type="term" value="C:nucleus"/>
    <property type="evidence" value="ECO:0007669"/>
    <property type="project" value="UniProtKB-SubCell"/>
</dbReference>
<keyword evidence="13" id="KW-1185">Reference proteome</keyword>
<evidence type="ECO:0000256" key="5">
    <source>
        <dbReference type="ARBA" id="ARBA00023015"/>
    </source>
</evidence>
<dbReference type="Proteomes" id="UP000523146">
    <property type="component" value="Unassembled WGS sequence"/>
</dbReference>
<feature type="non-terminal residue" evidence="12">
    <location>
        <position position="1"/>
    </location>
</feature>
<keyword evidence="2" id="KW-0479">Metal-binding</keyword>
<feature type="region of interest" description="Disordered" evidence="10">
    <location>
        <begin position="1"/>
        <end position="81"/>
    </location>
</feature>
<gene>
    <name evidence="12" type="primary">Znf395</name>
    <name evidence="12" type="ORF">TOXRED_R14991</name>
</gene>
<dbReference type="GO" id="GO:0003700">
    <property type="term" value="F:DNA-binding transcription factor activity"/>
    <property type="evidence" value="ECO:0007669"/>
    <property type="project" value="TreeGrafter"/>
</dbReference>
<protein>
    <submittedName>
        <fullName evidence="12">ZN395 protein</fullName>
    </submittedName>
</protein>
<comment type="subcellular location">
    <subcellularLocation>
        <location evidence="1">Nucleus</location>
    </subcellularLocation>
</comment>
<evidence type="ECO:0000256" key="2">
    <source>
        <dbReference type="ARBA" id="ARBA00022723"/>
    </source>
</evidence>
<proteinExistence type="predicted"/>
<keyword evidence="4" id="KW-0862">Zinc</keyword>
<evidence type="ECO:0000256" key="10">
    <source>
        <dbReference type="SAM" id="MobiDB-lite"/>
    </source>
</evidence>
<evidence type="ECO:0000256" key="1">
    <source>
        <dbReference type="ARBA" id="ARBA00004123"/>
    </source>
</evidence>
<dbReference type="GO" id="GO:0000978">
    <property type="term" value="F:RNA polymerase II cis-regulatory region sequence-specific DNA binding"/>
    <property type="evidence" value="ECO:0007669"/>
    <property type="project" value="TreeGrafter"/>
</dbReference>
<feature type="compositionally biased region" description="Low complexity" evidence="10">
    <location>
        <begin position="9"/>
        <end position="26"/>
    </location>
</feature>